<proteinExistence type="predicted"/>
<name>A0A8S1KD05_PARPR</name>
<comment type="caution">
    <text evidence="1">The sequence shown here is derived from an EMBL/GenBank/DDBJ whole genome shotgun (WGS) entry which is preliminary data.</text>
</comment>
<evidence type="ECO:0000313" key="2">
    <source>
        <dbReference type="Proteomes" id="UP000688137"/>
    </source>
</evidence>
<sequence>MTDNKPLNQKIKIINIKRSHQNNSSAANPHNTYLDEKEVEYLKNYSNNLNVSNDINVWENILEWYLRTLGDELYKLAFINKEKYYRIKVFWSQDYEAFLNNQTAMQCENDQQNKGKQLDNVRYYLKQFENFEIEDYFDVIIFPKIEKTTNKLILKFLVNPFTYLLPSNTEQKLKSDKSYSQIEGLELFIDYEIHDFEQKNINILSELTNYILQKYVLRQEIKREDIKITNDQLRQRIGPIINEETRVVLYELYQDL</sequence>
<dbReference type="OMA" id="LYKLAFI"/>
<gene>
    <name evidence="1" type="ORF">PPRIM_AZ9-3.1.T0190217</name>
</gene>
<dbReference type="EMBL" id="CAJJDM010000016">
    <property type="protein sequence ID" value="CAD8052507.1"/>
    <property type="molecule type" value="Genomic_DNA"/>
</dbReference>
<organism evidence="1 2">
    <name type="scientific">Paramecium primaurelia</name>
    <dbReference type="NCBI Taxonomy" id="5886"/>
    <lineage>
        <taxon>Eukaryota</taxon>
        <taxon>Sar</taxon>
        <taxon>Alveolata</taxon>
        <taxon>Ciliophora</taxon>
        <taxon>Intramacronucleata</taxon>
        <taxon>Oligohymenophorea</taxon>
        <taxon>Peniculida</taxon>
        <taxon>Parameciidae</taxon>
        <taxon>Paramecium</taxon>
    </lineage>
</organism>
<evidence type="ECO:0000313" key="1">
    <source>
        <dbReference type="EMBL" id="CAD8052507.1"/>
    </source>
</evidence>
<dbReference type="Proteomes" id="UP000688137">
    <property type="component" value="Unassembled WGS sequence"/>
</dbReference>
<reference evidence="1" key="1">
    <citation type="submission" date="2021-01" db="EMBL/GenBank/DDBJ databases">
        <authorList>
            <consortium name="Genoscope - CEA"/>
            <person name="William W."/>
        </authorList>
    </citation>
    <scope>NUCLEOTIDE SEQUENCE</scope>
</reference>
<accession>A0A8S1KD05</accession>
<protein>
    <submittedName>
        <fullName evidence="1">Uncharacterized protein</fullName>
    </submittedName>
</protein>
<keyword evidence="2" id="KW-1185">Reference proteome</keyword>
<dbReference type="AlphaFoldDB" id="A0A8S1KD05"/>